<dbReference type="FunFam" id="3.30.420.100:FF:000001">
    <property type="entry name" value="50S ribosomal protein L18"/>
    <property type="match status" value="1"/>
</dbReference>
<comment type="caution">
    <text evidence="8">The sequence shown here is derived from an EMBL/GenBank/DDBJ whole genome shotgun (WGS) entry which is preliminary data.</text>
</comment>
<comment type="function">
    <text evidence="7">This is one of the proteins that bind and probably mediate the attachment of the 5S RNA into the large ribosomal subunit, where it forms part of the central protuberance.</text>
</comment>
<dbReference type="InterPro" id="IPR005484">
    <property type="entry name" value="Ribosomal_uL18_bac/plant/anim"/>
</dbReference>
<protein>
    <recommendedName>
        <fullName evidence="6 7">Large ribosomal subunit protein uL18</fullName>
    </recommendedName>
</protein>
<dbReference type="CDD" id="cd00432">
    <property type="entry name" value="Ribosomal_L18_L5e"/>
    <property type="match status" value="1"/>
</dbReference>
<dbReference type="EMBL" id="DRQG01000155">
    <property type="protein sequence ID" value="HGY57372.1"/>
    <property type="molecule type" value="Genomic_DNA"/>
</dbReference>
<keyword evidence="4 7" id="KW-0689">Ribosomal protein</keyword>
<dbReference type="PANTHER" id="PTHR12899:SF3">
    <property type="entry name" value="LARGE RIBOSOMAL SUBUNIT PROTEIN UL18M"/>
    <property type="match status" value="1"/>
</dbReference>
<comment type="subunit">
    <text evidence="7">Part of the 50S ribosomal subunit; part of the 5S rRNA/L5/L18/L25 subcomplex. Contacts the 5S and 23S rRNAs.</text>
</comment>
<evidence type="ECO:0000256" key="7">
    <source>
        <dbReference type="HAMAP-Rule" id="MF_01337"/>
    </source>
</evidence>
<comment type="similarity">
    <text evidence="1 7">Belongs to the universal ribosomal protein uL18 family.</text>
</comment>
<evidence type="ECO:0000256" key="3">
    <source>
        <dbReference type="ARBA" id="ARBA00022884"/>
    </source>
</evidence>
<dbReference type="Proteomes" id="UP000885779">
    <property type="component" value="Unassembled WGS sequence"/>
</dbReference>
<reference evidence="8" key="1">
    <citation type="journal article" date="2020" name="mSystems">
        <title>Genome- and Community-Level Interaction Insights into Carbon Utilization and Element Cycling Functions of Hydrothermarchaeota in Hydrothermal Sediment.</title>
        <authorList>
            <person name="Zhou Z."/>
            <person name="Liu Y."/>
            <person name="Xu W."/>
            <person name="Pan J."/>
            <person name="Luo Z.H."/>
            <person name="Li M."/>
        </authorList>
    </citation>
    <scope>NUCLEOTIDE SEQUENCE [LARGE SCALE GENOMIC DNA]</scope>
    <source>
        <strain evidence="8">HyVt-577</strain>
    </source>
</reference>
<dbReference type="NCBIfam" id="TIGR00060">
    <property type="entry name" value="L18_bact"/>
    <property type="match status" value="1"/>
</dbReference>
<dbReference type="GO" id="GO:0005737">
    <property type="term" value="C:cytoplasm"/>
    <property type="evidence" value="ECO:0007669"/>
    <property type="project" value="UniProtKB-ARBA"/>
</dbReference>
<dbReference type="GO" id="GO:0008097">
    <property type="term" value="F:5S rRNA binding"/>
    <property type="evidence" value="ECO:0007669"/>
    <property type="project" value="TreeGrafter"/>
</dbReference>
<dbReference type="SUPFAM" id="SSF53137">
    <property type="entry name" value="Translational machinery components"/>
    <property type="match status" value="1"/>
</dbReference>
<evidence type="ECO:0000256" key="5">
    <source>
        <dbReference type="ARBA" id="ARBA00023274"/>
    </source>
</evidence>
<organism evidence="8">
    <name type="scientific">Caldithrix abyssi</name>
    <dbReference type="NCBI Taxonomy" id="187145"/>
    <lineage>
        <taxon>Bacteria</taxon>
        <taxon>Pseudomonadati</taxon>
        <taxon>Calditrichota</taxon>
        <taxon>Calditrichia</taxon>
        <taxon>Calditrichales</taxon>
        <taxon>Calditrichaceae</taxon>
        <taxon>Caldithrix</taxon>
    </lineage>
</organism>
<keyword evidence="2 7" id="KW-0699">rRNA-binding</keyword>
<evidence type="ECO:0000256" key="2">
    <source>
        <dbReference type="ARBA" id="ARBA00022730"/>
    </source>
</evidence>
<dbReference type="AlphaFoldDB" id="A0A7V4U4Q9"/>
<gene>
    <name evidence="7" type="primary">rplR</name>
    <name evidence="8" type="ORF">ENK44_16810</name>
</gene>
<keyword evidence="5 7" id="KW-0687">Ribonucleoprotein</keyword>
<name>A0A7V4U4Q9_CALAY</name>
<keyword evidence="3 7" id="KW-0694">RNA-binding</keyword>
<evidence type="ECO:0000313" key="8">
    <source>
        <dbReference type="EMBL" id="HGY57372.1"/>
    </source>
</evidence>
<accession>A0A7V4U4Q9</accession>
<dbReference type="GO" id="GO:0005840">
    <property type="term" value="C:ribosome"/>
    <property type="evidence" value="ECO:0007669"/>
    <property type="project" value="UniProtKB-KW"/>
</dbReference>
<dbReference type="Gene3D" id="3.30.420.100">
    <property type="match status" value="1"/>
</dbReference>
<dbReference type="Pfam" id="PF00861">
    <property type="entry name" value="Ribosomal_L18p"/>
    <property type="match status" value="1"/>
</dbReference>
<evidence type="ECO:0000256" key="1">
    <source>
        <dbReference type="ARBA" id="ARBA00007116"/>
    </source>
</evidence>
<dbReference type="HAMAP" id="MF_01337_B">
    <property type="entry name" value="Ribosomal_uL18_B"/>
    <property type="match status" value="1"/>
</dbReference>
<evidence type="ECO:0000256" key="6">
    <source>
        <dbReference type="ARBA" id="ARBA00035197"/>
    </source>
</evidence>
<dbReference type="GO" id="GO:1990904">
    <property type="term" value="C:ribonucleoprotein complex"/>
    <property type="evidence" value="ECO:0007669"/>
    <property type="project" value="UniProtKB-KW"/>
</dbReference>
<dbReference type="InterPro" id="IPR004389">
    <property type="entry name" value="Ribosomal_uL18_bac-type"/>
</dbReference>
<dbReference type="PANTHER" id="PTHR12899">
    <property type="entry name" value="39S RIBOSOMAL PROTEIN L18, MITOCHONDRIAL"/>
    <property type="match status" value="1"/>
</dbReference>
<dbReference type="InterPro" id="IPR057268">
    <property type="entry name" value="Ribosomal_L18"/>
</dbReference>
<proteinExistence type="inferred from homology"/>
<dbReference type="GO" id="GO:0003735">
    <property type="term" value="F:structural constituent of ribosome"/>
    <property type="evidence" value="ECO:0007669"/>
    <property type="project" value="InterPro"/>
</dbReference>
<dbReference type="GO" id="GO:0006412">
    <property type="term" value="P:translation"/>
    <property type="evidence" value="ECO:0007669"/>
    <property type="project" value="UniProtKB-UniRule"/>
</dbReference>
<evidence type="ECO:0000256" key="4">
    <source>
        <dbReference type="ARBA" id="ARBA00022980"/>
    </source>
</evidence>
<sequence length="107" mass="11848">MARKKIKGNAERPRLVVSRSHKHIHAQLVDDYANKVLIGLTDYSKDVVAEAKKAKTKTEAAAIVGKKIAEKAKSMDISRVIFDRNGYLYHGRIKALADGAREGGLEF</sequence>